<evidence type="ECO:0000259" key="9">
    <source>
        <dbReference type="PROSITE" id="PS50850"/>
    </source>
</evidence>
<dbReference type="InterPro" id="IPR005828">
    <property type="entry name" value="MFS_sugar_transport-like"/>
</dbReference>
<dbReference type="PANTHER" id="PTHR48022">
    <property type="entry name" value="PLASTIDIC GLUCOSE TRANSPORTER 4"/>
    <property type="match status" value="1"/>
</dbReference>
<evidence type="ECO:0000256" key="1">
    <source>
        <dbReference type="ARBA" id="ARBA00004141"/>
    </source>
</evidence>
<sequence>MDQSQTVPFVTRQVLLMGATYSMGGFVYGYDTGQVSGFLEMESFKTTFGDFDSDTAKYGISTVCSGLIVGALSIGALIGSVAAGPISDCVGRKKPVLLSCLIYALGAIVQISSSNHWYQLVIGRCVGGLGVGAFSVVLPLTINETTPTNCRGFVIASYSLALTFGILIASIINLGIQRLVSLASWRVTIGFDFLWASLLAFGLIFVPESPKHLFSKGQPEQAMTIMGDMLGVETHHQMIKQEIKEMEEKLKNEKVQNESEHWWYAFRSRDVRLRTLLAATMMAFNQLTGTNFFFYYGTSIFAAIGISNGYVIQVILGTVNVASTVPGLFFAQKYSHRRCLVIGALLMAVFFVVFSSVGHFCLDRDDATKTPAAGAVMVATAVLFIAVFASTWSPLSWGEASMICPPQCRATCTSLAMASLWIWSFLLAFFTPMITARIDYLYGYVFSGCCVLMAVAMYYLLVESQKRTMEEVDRLYKEWLGPRRQ</sequence>
<dbReference type="InterPro" id="IPR020846">
    <property type="entry name" value="MFS_dom"/>
</dbReference>
<evidence type="ECO:0000256" key="7">
    <source>
        <dbReference type="RuleBase" id="RU003346"/>
    </source>
</evidence>
<protein>
    <submittedName>
        <fullName evidence="10">High-affinity fructose transporter ght6</fullName>
    </submittedName>
</protein>
<evidence type="ECO:0000313" key="11">
    <source>
        <dbReference type="Proteomes" id="UP001408356"/>
    </source>
</evidence>
<feature type="transmembrane region" description="Helical" evidence="8">
    <location>
        <begin position="58"/>
        <end position="83"/>
    </location>
</feature>
<reference evidence="10 11" key="1">
    <citation type="journal article" date="2024" name="J. Plant Pathol.">
        <title>Sequence and assembly of the genome of Seiridium unicorne, isolate CBS 538.82, causal agent of cypress canker disease.</title>
        <authorList>
            <person name="Scali E."/>
            <person name="Rocca G.D."/>
            <person name="Danti R."/>
            <person name="Garbelotto M."/>
            <person name="Barberini S."/>
            <person name="Baroncelli R."/>
            <person name="Emiliani G."/>
        </authorList>
    </citation>
    <scope>NUCLEOTIDE SEQUENCE [LARGE SCALE GENOMIC DNA]</scope>
    <source>
        <strain evidence="10 11">BM-138-508</strain>
    </source>
</reference>
<dbReference type="PROSITE" id="PS00216">
    <property type="entry name" value="SUGAR_TRANSPORT_1"/>
    <property type="match status" value="1"/>
</dbReference>
<feature type="transmembrane region" description="Helical" evidence="8">
    <location>
        <begin position="152"/>
        <end position="176"/>
    </location>
</feature>
<evidence type="ECO:0000256" key="2">
    <source>
        <dbReference type="ARBA" id="ARBA00010992"/>
    </source>
</evidence>
<keyword evidence="5 8" id="KW-1133">Transmembrane helix</keyword>
<feature type="transmembrane region" description="Helical" evidence="8">
    <location>
        <begin position="340"/>
        <end position="360"/>
    </location>
</feature>
<dbReference type="PRINTS" id="PR00171">
    <property type="entry name" value="SUGRTRNSPORT"/>
</dbReference>
<organism evidence="10 11">
    <name type="scientific">Seiridium unicorne</name>
    <dbReference type="NCBI Taxonomy" id="138068"/>
    <lineage>
        <taxon>Eukaryota</taxon>
        <taxon>Fungi</taxon>
        <taxon>Dikarya</taxon>
        <taxon>Ascomycota</taxon>
        <taxon>Pezizomycotina</taxon>
        <taxon>Sordariomycetes</taxon>
        <taxon>Xylariomycetidae</taxon>
        <taxon>Amphisphaeriales</taxon>
        <taxon>Sporocadaceae</taxon>
        <taxon>Seiridium</taxon>
    </lineage>
</organism>
<feature type="transmembrane region" description="Helical" evidence="8">
    <location>
        <begin position="310"/>
        <end position="331"/>
    </location>
</feature>
<dbReference type="Proteomes" id="UP001408356">
    <property type="component" value="Unassembled WGS sequence"/>
</dbReference>
<feature type="transmembrane region" description="Helical" evidence="8">
    <location>
        <begin position="372"/>
        <end position="395"/>
    </location>
</feature>
<proteinExistence type="inferred from homology"/>
<feature type="transmembrane region" description="Helical" evidence="8">
    <location>
        <begin position="95"/>
        <end position="111"/>
    </location>
</feature>
<keyword evidence="3 7" id="KW-0813">Transport</keyword>
<dbReference type="InterPro" id="IPR050360">
    <property type="entry name" value="MFS_Sugar_Transporters"/>
</dbReference>
<comment type="caution">
    <text evidence="10">The sequence shown here is derived from an EMBL/GenBank/DDBJ whole genome shotgun (WGS) entry which is preliminary data.</text>
</comment>
<name>A0ABR2V420_9PEZI</name>
<dbReference type="InterPro" id="IPR036259">
    <property type="entry name" value="MFS_trans_sf"/>
</dbReference>
<evidence type="ECO:0000256" key="4">
    <source>
        <dbReference type="ARBA" id="ARBA00022692"/>
    </source>
</evidence>
<comment type="subcellular location">
    <subcellularLocation>
        <location evidence="1">Membrane</location>
        <topology evidence="1">Multi-pass membrane protein</topology>
    </subcellularLocation>
</comment>
<evidence type="ECO:0000256" key="3">
    <source>
        <dbReference type="ARBA" id="ARBA00022448"/>
    </source>
</evidence>
<dbReference type="Gene3D" id="1.20.1250.20">
    <property type="entry name" value="MFS general substrate transporter like domains"/>
    <property type="match status" value="1"/>
</dbReference>
<evidence type="ECO:0000256" key="6">
    <source>
        <dbReference type="ARBA" id="ARBA00023136"/>
    </source>
</evidence>
<feature type="domain" description="Major facilitator superfamily (MFS) profile" evidence="9">
    <location>
        <begin position="17"/>
        <end position="465"/>
    </location>
</feature>
<feature type="transmembrane region" description="Helical" evidence="8">
    <location>
        <begin position="441"/>
        <end position="461"/>
    </location>
</feature>
<dbReference type="PROSITE" id="PS50850">
    <property type="entry name" value="MFS"/>
    <property type="match status" value="1"/>
</dbReference>
<feature type="transmembrane region" description="Helical" evidence="8">
    <location>
        <begin position="276"/>
        <end position="298"/>
    </location>
</feature>
<keyword evidence="4 8" id="KW-0812">Transmembrane</keyword>
<keyword evidence="11" id="KW-1185">Reference proteome</keyword>
<dbReference type="PANTHER" id="PTHR48022:SF91">
    <property type="entry name" value="MAJOR FACILITATOR SUPERFAMILY (MFS) PROFILE DOMAIN-CONTAINING PROTEIN-RELATED"/>
    <property type="match status" value="1"/>
</dbReference>
<dbReference type="Pfam" id="PF00083">
    <property type="entry name" value="Sugar_tr"/>
    <property type="match status" value="1"/>
</dbReference>
<feature type="transmembrane region" description="Helical" evidence="8">
    <location>
        <begin position="415"/>
        <end position="435"/>
    </location>
</feature>
<dbReference type="EMBL" id="JARVKF010000190">
    <property type="protein sequence ID" value="KAK9421363.1"/>
    <property type="molecule type" value="Genomic_DNA"/>
</dbReference>
<feature type="transmembrane region" description="Helical" evidence="8">
    <location>
        <begin position="117"/>
        <end position="140"/>
    </location>
</feature>
<dbReference type="NCBIfam" id="TIGR00879">
    <property type="entry name" value="SP"/>
    <property type="match status" value="1"/>
</dbReference>
<evidence type="ECO:0000256" key="5">
    <source>
        <dbReference type="ARBA" id="ARBA00022989"/>
    </source>
</evidence>
<gene>
    <name evidence="10" type="ORF">SUNI508_05901</name>
</gene>
<dbReference type="SUPFAM" id="SSF103473">
    <property type="entry name" value="MFS general substrate transporter"/>
    <property type="match status" value="1"/>
</dbReference>
<evidence type="ECO:0000256" key="8">
    <source>
        <dbReference type="SAM" id="Phobius"/>
    </source>
</evidence>
<dbReference type="InterPro" id="IPR003663">
    <property type="entry name" value="Sugar/inositol_transpt"/>
</dbReference>
<feature type="transmembrane region" description="Helical" evidence="8">
    <location>
        <begin position="182"/>
        <end position="206"/>
    </location>
</feature>
<comment type="similarity">
    <text evidence="2 7">Belongs to the major facilitator superfamily. Sugar transporter (TC 2.A.1.1) family.</text>
</comment>
<accession>A0ABR2V420</accession>
<keyword evidence="6 8" id="KW-0472">Membrane</keyword>
<dbReference type="InterPro" id="IPR005829">
    <property type="entry name" value="Sugar_transporter_CS"/>
</dbReference>
<evidence type="ECO:0000313" key="10">
    <source>
        <dbReference type="EMBL" id="KAK9421363.1"/>
    </source>
</evidence>